<feature type="transmembrane region" description="Helical" evidence="6">
    <location>
        <begin position="67"/>
        <end position="95"/>
    </location>
</feature>
<name>A0AAD1Y999_EUPCR</name>
<evidence type="ECO:0000313" key="8">
    <source>
        <dbReference type="Proteomes" id="UP001295684"/>
    </source>
</evidence>
<keyword evidence="2" id="KW-0813">Transport</keyword>
<reference evidence="7" key="1">
    <citation type="submission" date="2023-07" db="EMBL/GenBank/DDBJ databases">
        <authorList>
            <consortium name="AG Swart"/>
            <person name="Singh M."/>
            <person name="Singh A."/>
            <person name="Seah K."/>
            <person name="Emmerich C."/>
        </authorList>
    </citation>
    <scope>NUCLEOTIDE SEQUENCE</scope>
    <source>
        <strain evidence="7">DP1</strain>
    </source>
</reference>
<dbReference type="AlphaFoldDB" id="A0AAD1Y999"/>
<dbReference type="Proteomes" id="UP001295684">
    <property type="component" value="Unassembled WGS sequence"/>
</dbReference>
<dbReference type="GO" id="GO:0005886">
    <property type="term" value="C:plasma membrane"/>
    <property type="evidence" value="ECO:0007669"/>
    <property type="project" value="TreeGrafter"/>
</dbReference>
<dbReference type="EMBL" id="CAMPGE010029429">
    <property type="protein sequence ID" value="CAI2386898.1"/>
    <property type="molecule type" value="Genomic_DNA"/>
</dbReference>
<proteinExistence type="predicted"/>
<feature type="transmembrane region" description="Helical" evidence="6">
    <location>
        <begin position="175"/>
        <end position="194"/>
    </location>
</feature>
<evidence type="ECO:0000256" key="1">
    <source>
        <dbReference type="ARBA" id="ARBA00004141"/>
    </source>
</evidence>
<comment type="subcellular location">
    <subcellularLocation>
        <location evidence="1">Membrane</location>
        <topology evidence="1">Multi-pass membrane protein</topology>
    </subcellularLocation>
</comment>
<dbReference type="PANTHER" id="PTHR11616:SF240">
    <property type="entry name" value="BLOATED TUBULES, ISOFORM B-RELATED"/>
    <property type="match status" value="1"/>
</dbReference>
<evidence type="ECO:0000256" key="5">
    <source>
        <dbReference type="ARBA" id="ARBA00023136"/>
    </source>
</evidence>
<feature type="transmembrane region" description="Helical" evidence="6">
    <location>
        <begin position="101"/>
        <end position="121"/>
    </location>
</feature>
<organism evidence="7 8">
    <name type="scientific">Euplotes crassus</name>
    <dbReference type="NCBI Taxonomy" id="5936"/>
    <lineage>
        <taxon>Eukaryota</taxon>
        <taxon>Sar</taxon>
        <taxon>Alveolata</taxon>
        <taxon>Ciliophora</taxon>
        <taxon>Intramacronucleata</taxon>
        <taxon>Spirotrichea</taxon>
        <taxon>Hypotrichia</taxon>
        <taxon>Euplotida</taxon>
        <taxon>Euplotidae</taxon>
        <taxon>Moneuplotes</taxon>
    </lineage>
</organism>
<keyword evidence="5 6" id="KW-0472">Membrane</keyword>
<keyword evidence="4 6" id="KW-1133">Transmembrane helix</keyword>
<evidence type="ECO:0000313" key="7">
    <source>
        <dbReference type="EMBL" id="CAI2386898.1"/>
    </source>
</evidence>
<gene>
    <name evidence="7" type="ORF">ECRASSUSDP1_LOCUS28523</name>
</gene>
<keyword evidence="3 6" id="KW-0812">Transmembrane</keyword>
<evidence type="ECO:0000256" key="4">
    <source>
        <dbReference type="ARBA" id="ARBA00022989"/>
    </source>
</evidence>
<evidence type="ECO:0000256" key="3">
    <source>
        <dbReference type="ARBA" id="ARBA00022692"/>
    </source>
</evidence>
<dbReference type="GO" id="GO:0035725">
    <property type="term" value="P:sodium ion transmembrane transport"/>
    <property type="evidence" value="ECO:0007669"/>
    <property type="project" value="TreeGrafter"/>
</dbReference>
<dbReference type="InterPro" id="IPR000175">
    <property type="entry name" value="Na/ntran_symport"/>
</dbReference>
<feature type="transmembrane region" description="Helical" evidence="6">
    <location>
        <begin position="25"/>
        <end position="46"/>
    </location>
</feature>
<evidence type="ECO:0000256" key="2">
    <source>
        <dbReference type="ARBA" id="ARBA00022448"/>
    </source>
</evidence>
<sequence length="204" mass="23820">MKVQGMELTFVVYPALINTLPWPHLWSILFFTMMTMLGFGTEYVLIEVCSETFHGICSRRKNYKWKKIVMTFIVCLIILILNLVFFSSSTGYYWVEYVDHYSANINMVAFSFIQGVLFAYFLPIEDLVDKVKKFGETTPKLYIFCLKYVCPTLSLFLSVTAIYGDITKEDKPEVWIDQLVCYTIFIHMFLNIEIDNSKVSFLLS</sequence>
<dbReference type="Pfam" id="PF00209">
    <property type="entry name" value="SNF"/>
    <property type="match status" value="1"/>
</dbReference>
<dbReference type="PROSITE" id="PS50267">
    <property type="entry name" value="NA_NEUROTRAN_SYMP_3"/>
    <property type="match status" value="1"/>
</dbReference>
<accession>A0AAD1Y999</accession>
<dbReference type="InterPro" id="IPR037272">
    <property type="entry name" value="SNS_sf"/>
</dbReference>
<dbReference type="PANTHER" id="PTHR11616">
    <property type="entry name" value="SODIUM/CHLORIDE DEPENDENT TRANSPORTER"/>
    <property type="match status" value="1"/>
</dbReference>
<comment type="caution">
    <text evidence="7">The sequence shown here is derived from an EMBL/GenBank/DDBJ whole genome shotgun (WGS) entry which is preliminary data.</text>
</comment>
<dbReference type="SUPFAM" id="SSF161070">
    <property type="entry name" value="SNF-like"/>
    <property type="match status" value="1"/>
</dbReference>
<protein>
    <submittedName>
        <fullName evidence="7">Uncharacterized protein</fullName>
    </submittedName>
</protein>
<evidence type="ECO:0000256" key="6">
    <source>
        <dbReference type="SAM" id="Phobius"/>
    </source>
</evidence>
<feature type="transmembrane region" description="Helical" evidence="6">
    <location>
        <begin position="141"/>
        <end position="163"/>
    </location>
</feature>
<keyword evidence="8" id="KW-1185">Reference proteome</keyword>